<evidence type="ECO:0000256" key="1">
    <source>
        <dbReference type="ARBA" id="ARBA00008172"/>
    </source>
</evidence>
<dbReference type="SUPFAM" id="SSF143011">
    <property type="entry name" value="RelE-like"/>
    <property type="match status" value="1"/>
</dbReference>
<dbReference type="AlphaFoldDB" id="A0A841H6J8"/>
<dbReference type="GO" id="GO:0006401">
    <property type="term" value="P:RNA catabolic process"/>
    <property type="evidence" value="ECO:0007669"/>
    <property type="project" value="InterPro"/>
</dbReference>
<dbReference type="PANTHER" id="PTHR38039:SF1">
    <property type="entry name" value="TOXIN YOEB"/>
    <property type="match status" value="1"/>
</dbReference>
<keyword evidence="5 7" id="KW-0378">Hydrolase</keyword>
<dbReference type="GO" id="GO:0016787">
    <property type="term" value="F:hydrolase activity"/>
    <property type="evidence" value="ECO:0007669"/>
    <property type="project" value="UniProtKB-KW"/>
</dbReference>
<dbReference type="Pfam" id="PF06769">
    <property type="entry name" value="YoeB_toxin"/>
    <property type="match status" value="1"/>
</dbReference>
<organism evidence="7 8">
    <name type="scientific">Longimicrobium terrae</name>
    <dbReference type="NCBI Taxonomy" id="1639882"/>
    <lineage>
        <taxon>Bacteria</taxon>
        <taxon>Pseudomonadati</taxon>
        <taxon>Gemmatimonadota</taxon>
        <taxon>Longimicrobiia</taxon>
        <taxon>Longimicrobiales</taxon>
        <taxon>Longimicrobiaceae</taxon>
        <taxon>Longimicrobium</taxon>
    </lineage>
</organism>
<dbReference type="Gene3D" id="3.30.2310.20">
    <property type="entry name" value="RelE-like"/>
    <property type="match status" value="1"/>
</dbReference>
<keyword evidence="4" id="KW-0255">Endonuclease</keyword>
<dbReference type="PANTHER" id="PTHR38039">
    <property type="entry name" value="TOXIN YOEB"/>
    <property type="match status" value="1"/>
</dbReference>
<name>A0A841H6J8_9BACT</name>
<sequence>MARSATQDSAWDPVRDALLKPVFRADLDFWIGNEPRIATRIMRLIEDVLRSPRSGLGKPEPLRHGERNVWSRRITGEHRFIYQISDQGPLFVRARYHY</sequence>
<protein>
    <recommendedName>
        <fullName evidence="6">Putative mRNA interferase YoeB</fullName>
    </recommendedName>
</protein>
<evidence type="ECO:0000313" key="8">
    <source>
        <dbReference type="Proteomes" id="UP000582837"/>
    </source>
</evidence>
<evidence type="ECO:0000256" key="6">
    <source>
        <dbReference type="ARBA" id="ARBA00030388"/>
    </source>
</evidence>
<dbReference type="InterPro" id="IPR035093">
    <property type="entry name" value="RelE/ParE_toxin_dom_sf"/>
</dbReference>
<evidence type="ECO:0000256" key="3">
    <source>
        <dbReference type="ARBA" id="ARBA00022722"/>
    </source>
</evidence>
<dbReference type="RefSeq" id="WP_170035187.1">
    <property type="nucleotide sequence ID" value="NZ_JABDTL010000001.1"/>
</dbReference>
<keyword evidence="3" id="KW-0540">Nuclease</keyword>
<dbReference type="EMBL" id="JACHIA010000029">
    <property type="protein sequence ID" value="MBB6073781.1"/>
    <property type="molecule type" value="Genomic_DNA"/>
</dbReference>
<keyword evidence="2" id="KW-1277">Toxin-antitoxin system</keyword>
<proteinExistence type="inferred from homology"/>
<dbReference type="Proteomes" id="UP000582837">
    <property type="component" value="Unassembled WGS sequence"/>
</dbReference>
<comment type="similarity">
    <text evidence="1">Belongs to the YoeB family.</text>
</comment>
<dbReference type="InterPro" id="IPR009614">
    <property type="entry name" value="YoeB_toxin"/>
</dbReference>
<reference evidence="7 8" key="1">
    <citation type="submission" date="2020-08" db="EMBL/GenBank/DDBJ databases">
        <title>Genomic Encyclopedia of Type Strains, Phase IV (KMG-IV): sequencing the most valuable type-strain genomes for metagenomic binning, comparative biology and taxonomic classification.</title>
        <authorList>
            <person name="Goeker M."/>
        </authorList>
    </citation>
    <scope>NUCLEOTIDE SEQUENCE [LARGE SCALE GENOMIC DNA]</scope>
    <source>
        <strain evidence="7 8">DSM 29007</strain>
    </source>
</reference>
<comment type="caution">
    <text evidence="7">The sequence shown here is derived from an EMBL/GenBank/DDBJ whole genome shotgun (WGS) entry which is preliminary data.</text>
</comment>
<evidence type="ECO:0000256" key="4">
    <source>
        <dbReference type="ARBA" id="ARBA00022759"/>
    </source>
</evidence>
<evidence type="ECO:0000256" key="2">
    <source>
        <dbReference type="ARBA" id="ARBA00022649"/>
    </source>
</evidence>
<keyword evidence="8" id="KW-1185">Reference proteome</keyword>
<evidence type="ECO:0000256" key="5">
    <source>
        <dbReference type="ARBA" id="ARBA00022801"/>
    </source>
</evidence>
<gene>
    <name evidence="7" type="ORF">HNQ61_005459</name>
</gene>
<accession>A0A841H6J8</accession>
<dbReference type="NCBIfam" id="TIGR02116">
    <property type="entry name" value="toxin_Txe_YoeB"/>
    <property type="match status" value="1"/>
</dbReference>
<dbReference type="GO" id="GO:0004519">
    <property type="term" value="F:endonuclease activity"/>
    <property type="evidence" value="ECO:0007669"/>
    <property type="project" value="UniProtKB-KW"/>
</dbReference>
<evidence type="ECO:0000313" key="7">
    <source>
        <dbReference type="EMBL" id="MBB6073781.1"/>
    </source>
</evidence>